<evidence type="ECO:0000256" key="3">
    <source>
        <dbReference type="ARBA" id="ARBA00022475"/>
    </source>
</evidence>
<feature type="transmembrane region" description="Helical" evidence="7">
    <location>
        <begin position="250"/>
        <end position="272"/>
    </location>
</feature>
<feature type="transmembrane region" description="Helical" evidence="7">
    <location>
        <begin position="284"/>
        <end position="304"/>
    </location>
</feature>
<feature type="transmembrane region" description="Helical" evidence="7">
    <location>
        <begin position="376"/>
        <end position="398"/>
    </location>
</feature>
<evidence type="ECO:0000256" key="1">
    <source>
        <dbReference type="ARBA" id="ARBA00004651"/>
    </source>
</evidence>
<keyword evidence="6 7" id="KW-0472">Membrane</keyword>
<evidence type="ECO:0000256" key="2">
    <source>
        <dbReference type="ARBA" id="ARBA00022448"/>
    </source>
</evidence>
<feature type="transmembrane region" description="Helical" evidence="7">
    <location>
        <begin position="316"/>
        <end position="334"/>
    </location>
</feature>
<dbReference type="InterPro" id="IPR020846">
    <property type="entry name" value="MFS_dom"/>
</dbReference>
<comment type="subcellular location">
    <subcellularLocation>
        <location evidence="1">Cell membrane</location>
        <topology evidence="1">Multi-pass membrane protein</topology>
    </subcellularLocation>
</comment>
<feature type="transmembrane region" description="Helical" evidence="7">
    <location>
        <begin position="49"/>
        <end position="76"/>
    </location>
</feature>
<dbReference type="SUPFAM" id="SSF103473">
    <property type="entry name" value="MFS general substrate transporter"/>
    <property type="match status" value="1"/>
</dbReference>
<evidence type="ECO:0000259" key="8">
    <source>
        <dbReference type="PROSITE" id="PS50850"/>
    </source>
</evidence>
<dbReference type="Gene3D" id="1.20.1250.20">
    <property type="entry name" value="MFS general substrate transporter like domains"/>
    <property type="match status" value="2"/>
</dbReference>
<reference evidence="9 10" key="1">
    <citation type="submission" date="2020-08" db="EMBL/GenBank/DDBJ databases">
        <title>Genomic Encyclopedia of Type Strains, Phase IV (KMG-IV): sequencing the most valuable type-strain genomes for metagenomic binning, comparative biology and taxonomic classification.</title>
        <authorList>
            <person name="Goeker M."/>
        </authorList>
    </citation>
    <scope>NUCLEOTIDE SEQUENCE [LARGE SCALE GENOMIC DNA]</scope>
    <source>
        <strain evidence="9 10">DSM 105481</strain>
    </source>
</reference>
<protein>
    <submittedName>
        <fullName evidence="9">MFS family permease</fullName>
    </submittedName>
</protein>
<dbReference type="PANTHER" id="PTHR23521">
    <property type="entry name" value="TRANSPORTER MFS SUPERFAMILY"/>
    <property type="match status" value="1"/>
</dbReference>
<evidence type="ECO:0000313" key="9">
    <source>
        <dbReference type="EMBL" id="MBA9026513.1"/>
    </source>
</evidence>
<feature type="transmembrane region" description="Helical" evidence="7">
    <location>
        <begin position="88"/>
        <end position="104"/>
    </location>
</feature>
<gene>
    <name evidence="9" type="ORF">HNP81_001798</name>
</gene>
<sequence length="438" mass="48661">MNKVKLSSVGGVEPIGDLQATYPLPIYFFILPQKMRWGYYSMLNRDKKLLFSILVCTVGISGFSQGMLLPVIAVIFESDGVSSSLNGFHAASLYIGILLISPIVEEPLRKFGYKPLIMFGGLTVVLSLALFPMWKSFWFWFLLRFLIGIGDHTLHFATQTWITAISPTQSRGRNIAVYGLFFSLGFTFGPLMVKLLTVNESLPFIISSIMSLFVWLTVFLLKNEYPEQDHHIETASLLGTLKRFSKVSRYAWVAFLPPFGFGFLEATLNASFPVYALREGINVNSLSFIIPAFAAGSLVTQIPLGIMSDKFGRRNILMIVLFSGFVIFTTAGFLSQSAIGMLLCFLFAGFMVGSTFSLGISYMADLLPNSLLPTGNLLCGIFFSFGSITGPFISGLVIEYIDGGFFFALSIMLLIIFFSITFFNESKKLDEPFERTIT</sequence>
<dbReference type="Pfam" id="PF07690">
    <property type="entry name" value="MFS_1"/>
    <property type="match status" value="1"/>
</dbReference>
<dbReference type="CDD" id="cd17477">
    <property type="entry name" value="MFS_YcaD_like"/>
    <property type="match status" value="1"/>
</dbReference>
<dbReference type="PANTHER" id="PTHR23521:SF2">
    <property type="entry name" value="TRANSPORTER MFS SUPERFAMILY"/>
    <property type="match status" value="1"/>
</dbReference>
<keyword evidence="10" id="KW-1185">Reference proteome</keyword>
<feature type="domain" description="Major facilitator superfamily (MFS) profile" evidence="8">
    <location>
        <begin position="50"/>
        <end position="427"/>
    </location>
</feature>
<evidence type="ECO:0000256" key="5">
    <source>
        <dbReference type="ARBA" id="ARBA00022989"/>
    </source>
</evidence>
<organism evidence="9 10">
    <name type="scientific">Peribacillus huizhouensis</name>
    <dbReference type="NCBI Taxonomy" id="1501239"/>
    <lineage>
        <taxon>Bacteria</taxon>
        <taxon>Bacillati</taxon>
        <taxon>Bacillota</taxon>
        <taxon>Bacilli</taxon>
        <taxon>Bacillales</taxon>
        <taxon>Bacillaceae</taxon>
        <taxon>Peribacillus</taxon>
    </lineage>
</organism>
<dbReference type="InterPro" id="IPR011701">
    <property type="entry name" value="MFS"/>
</dbReference>
<evidence type="ECO:0000256" key="7">
    <source>
        <dbReference type="SAM" id="Phobius"/>
    </source>
</evidence>
<evidence type="ECO:0000313" key="10">
    <source>
        <dbReference type="Proteomes" id="UP000626697"/>
    </source>
</evidence>
<dbReference type="Proteomes" id="UP000626697">
    <property type="component" value="Unassembled WGS sequence"/>
</dbReference>
<evidence type="ECO:0000256" key="6">
    <source>
        <dbReference type="ARBA" id="ARBA00023136"/>
    </source>
</evidence>
<evidence type="ECO:0000256" key="4">
    <source>
        <dbReference type="ARBA" id="ARBA00022692"/>
    </source>
</evidence>
<dbReference type="InterPro" id="IPR047200">
    <property type="entry name" value="MFS_YcaD-like"/>
</dbReference>
<comment type="caution">
    <text evidence="9">The sequence shown here is derived from an EMBL/GenBank/DDBJ whole genome shotgun (WGS) entry which is preliminary data.</text>
</comment>
<dbReference type="EMBL" id="JACJHX010000004">
    <property type="protein sequence ID" value="MBA9026513.1"/>
    <property type="molecule type" value="Genomic_DNA"/>
</dbReference>
<name>A0ABR6CNC3_9BACI</name>
<dbReference type="InterPro" id="IPR036259">
    <property type="entry name" value="MFS_trans_sf"/>
</dbReference>
<feature type="transmembrane region" description="Helical" evidence="7">
    <location>
        <begin position="202"/>
        <end position="221"/>
    </location>
</feature>
<feature type="transmembrane region" description="Helical" evidence="7">
    <location>
        <begin position="340"/>
        <end position="364"/>
    </location>
</feature>
<keyword evidence="5 7" id="KW-1133">Transmembrane helix</keyword>
<feature type="transmembrane region" description="Helical" evidence="7">
    <location>
        <begin position="404"/>
        <end position="423"/>
    </location>
</feature>
<feature type="transmembrane region" description="Helical" evidence="7">
    <location>
        <begin position="111"/>
        <end position="131"/>
    </location>
</feature>
<feature type="transmembrane region" description="Helical" evidence="7">
    <location>
        <begin position="175"/>
        <end position="196"/>
    </location>
</feature>
<keyword evidence="3" id="KW-1003">Cell membrane</keyword>
<dbReference type="PROSITE" id="PS50850">
    <property type="entry name" value="MFS"/>
    <property type="match status" value="1"/>
</dbReference>
<keyword evidence="2" id="KW-0813">Transport</keyword>
<keyword evidence="4 7" id="KW-0812">Transmembrane</keyword>
<accession>A0ABR6CNC3</accession>
<proteinExistence type="predicted"/>